<protein>
    <submittedName>
        <fullName evidence="2">Tsr1 protein</fullName>
    </submittedName>
</protein>
<feature type="region of interest" description="Disordered" evidence="1">
    <location>
        <begin position="413"/>
        <end position="441"/>
    </location>
</feature>
<dbReference type="AlphaFoldDB" id="A0A812MVD6"/>
<organism evidence="2 3">
    <name type="scientific">Symbiodinium pilosum</name>
    <name type="common">Dinoflagellate</name>
    <dbReference type="NCBI Taxonomy" id="2952"/>
    <lineage>
        <taxon>Eukaryota</taxon>
        <taxon>Sar</taxon>
        <taxon>Alveolata</taxon>
        <taxon>Dinophyceae</taxon>
        <taxon>Suessiales</taxon>
        <taxon>Symbiodiniaceae</taxon>
        <taxon>Symbiodinium</taxon>
    </lineage>
</organism>
<gene>
    <name evidence="2" type="primary">tsr1</name>
    <name evidence="2" type="ORF">SPIL2461_LOCUS6104</name>
</gene>
<feature type="compositionally biased region" description="Basic and acidic residues" evidence="1">
    <location>
        <begin position="118"/>
        <end position="128"/>
    </location>
</feature>
<sequence length="813" mass="90527">MEIDHYKLFQDKSCFIVMMDTAGGLTAVLPDAADDWVLQKEGTGKNGGQVFAASKTGKCKAVWMKKLFQPIVEAEEKTRKEKEAAEAAAKEKEAAEVADKEKAAAEVAAKEKAAAEAAAKEKEAKEKAAAAQTQQEVKPAAEAALKAGQDGKDGAGEKVDAKDGVPELTEAEKEKKAEAAAAIKQAAEVARLKANLKGLQYALTATFSKGLEHFMPEQKLCPGKPFALLPPSVEVADEDMLPYKSMYALMTAGARIWVEPESLHCLWNTAKAAFKRSGLQGAVLLGSLMTQVNHGPYASGANMLTKQEAMEHRIGHLTDDEWEILREDIAMDRLDFVDDLPGVDADEELASDVPMSKEELLEAPSVSTRGLFAKYKSWFQSVIALWLLNKNWSIDSDIYQWILTSGQDVEAVDASDAVEQDGGHPEDADDDEEAETSAPVRPQTREELLKLRGSFRNNMHLAAYFYNDRHLQIQFRMIYLSCKPTIELYKHIISTLKKGQDASLKWSAERALGERWFRAALETLSAVQRVRTAVLLKLQRSAEEPERRDDPVFEQQFQNVQQFATCCVEMASGLCWSQVIFTVGPSMLAGIFHPDHALRQQVVRNFRVKWEAILHAEDAVRGRCADVDRKHSPDIARLLKDIAFPETQVGREMYEVVRRGGFQSLDPQTRLLAHKMFAKVPTTKFHLEDMFSHLSTVSKRGVKNLKMNRWQKFFYMSTTPTLREMKWPQVKPTFEDFVAAGQTQNQKGQSTAGMHFHAKTAQLPESLKINKGTLHKTFKPAGPASNQRSAAAAAFLTCIRKDYERCGMAWAGL</sequence>
<dbReference type="EMBL" id="CAJNIZ010008995">
    <property type="protein sequence ID" value="CAE7274771.1"/>
    <property type="molecule type" value="Genomic_DNA"/>
</dbReference>
<evidence type="ECO:0000313" key="2">
    <source>
        <dbReference type="EMBL" id="CAE7274771.1"/>
    </source>
</evidence>
<dbReference type="Proteomes" id="UP000649617">
    <property type="component" value="Unassembled WGS sequence"/>
</dbReference>
<reference evidence="2" key="1">
    <citation type="submission" date="2021-02" db="EMBL/GenBank/DDBJ databases">
        <authorList>
            <person name="Dougan E. K."/>
            <person name="Rhodes N."/>
            <person name="Thang M."/>
            <person name="Chan C."/>
        </authorList>
    </citation>
    <scope>NUCLEOTIDE SEQUENCE</scope>
</reference>
<dbReference type="OrthoDB" id="449219at2759"/>
<proteinExistence type="predicted"/>
<keyword evidence="3" id="KW-1185">Reference proteome</keyword>
<feature type="region of interest" description="Disordered" evidence="1">
    <location>
        <begin position="118"/>
        <end position="160"/>
    </location>
</feature>
<feature type="compositionally biased region" description="Basic and acidic residues" evidence="1">
    <location>
        <begin position="149"/>
        <end position="160"/>
    </location>
</feature>
<comment type="caution">
    <text evidence="2">The sequence shown here is derived from an EMBL/GenBank/DDBJ whole genome shotgun (WGS) entry which is preliminary data.</text>
</comment>
<evidence type="ECO:0000313" key="3">
    <source>
        <dbReference type="Proteomes" id="UP000649617"/>
    </source>
</evidence>
<accession>A0A812MVD6</accession>
<evidence type="ECO:0000256" key="1">
    <source>
        <dbReference type="SAM" id="MobiDB-lite"/>
    </source>
</evidence>
<name>A0A812MVD6_SYMPI</name>